<comment type="caution">
    <text evidence="2">The sequence shown here is derived from an EMBL/GenBank/DDBJ whole genome shotgun (WGS) entry which is preliminary data.</text>
</comment>
<accession>A0AAD5YUA5</accession>
<keyword evidence="3" id="KW-1185">Reference proteome</keyword>
<sequence>MGIWILTKVLPGNCDACFLISGTLTTLAGPNSAHAPYINLPVLRVFFALLTSLFSIAAVGAAPVESLQSRNDVARAVDSVELGAPGWKRDSDTAPPWKRDTASAPTWRRDDAVAPGWRRDTDVAPGW</sequence>
<protein>
    <submittedName>
        <fullName evidence="2">Uncharacterized protein</fullName>
    </submittedName>
</protein>
<dbReference type="EMBL" id="JANIEX010000595">
    <property type="protein sequence ID" value="KAJ3565164.1"/>
    <property type="molecule type" value="Genomic_DNA"/>
</dbReference>
<gene>
    <name evidence="2" type="ORF">NP233_g7812</name>
</gene>
<proteinExistence type="predicted"/>
<feature type="compositionally biased region" description="Basic and acidic residues" evidence="1">
    <location>
        <begin position="87"/>
        <end position="127"/>
    </location>
</feature>
<organism evidence="2 3">
    <name type="scientific">Leucocoprinus birnbaumii</name>
    <dbReference type="NCBI Taxonomy" id="56174"/>
    <lineage>
        <taxon>Eukaryota</taxon>
        <taxon>Fungi</taxon>
        <taxon>Dikarya</taxon>
        <taxon>Basidiomycota</taxon>
        <taxon>Agaricomycotina</taxon>
        <taxon>Agaricomycetes</taxon>
        <taxon>Agaricomycetidae</taxon>
        <taxon>Agaricales</taxon>
        <taxon>Agaricineae</taxon>
        <taxon>Agaricaceae</taxon>
        <taxon>Leucocoprinus</taxon>
    </lineage>
</organism>
<name>A0AAD5YUA5_9AGAR</name>
<reference evidence="2" key="1">
    <citation type="submission" date="2022-07" db="EMBL/GenBank/DDBJ databases">
        <title>Genome Sequence of Leucocoprinus birnbaumii.</title>
        <authorList>
            <person name="Buettner E."/>
        </authorList>
    </citation>
    <scope>NUCLEOTIDE SEQUENCE</scope>
    <source>
        <strain evidence="2">VT141</strain>
    </source>
</reference>
<evidence type="ECO:0000313" key="2">
    <source>
        <dbReference type="EMBL" id="KAJ3565164.1"/>
    </source>
</evidence>
<dbReference type="AlphaFoldDB" id="A0AAD5YUA5"/>
<feature type="region of interest" description="Disordered" evidence="1">
    <location>
        <begin position="84"/>
        <end position="127"/>
    </location>
</feature>
<dbReference type="Proteomes" id="UP001213000">
    <property type="component" value="Unassembled WGS sequence"/>
</dbReference>
<evidence type="ECO:0000313" key="3">
    <source>
        <dbReference type="Proteomes" id="UP001213000"/>
    </source>
</evidence>
<evidence type="ECO:0000256" key="1">
    <source>
        <dbReference type="SAM" id="MobiDB-lite"/>
    </source>
</evidence>